<feature type="compositionally biased region" description="Low complexity" evidence="1">
    <location>
        <begin position="298"/>
        <end position="313"/>
    </location>
</feature>
<feature type="compositionally biased region" description="Low complexity" evidence="1">
    <location>
        <begin position="584"/>
        <end position="601"/>
    </location>
</feature>
<feature type="region of interest" description="Disordered" evidence="1">
    <location>
        <begin position="1"/>
        <end position="36"/>
    </location>
</feature>
<evidence type="ECO:0000313" key="2">
    <source>
        <dbReference type="EMBL" id="ORZ39322.1"/>
    </source>
</evidence>
<gene>
    <name evidence="2" type="ORF">BCR44DRAFT_51342</name>
</gene>
<feature type="compositionally biased region" description="Basic and acidic residues" evidence="1">
    <location>
        <begin position="417"/>
        <end position="426"/>
    </location>
</feature>
<name>A0A1Y2I1N6_9FUNG</name>
<evidence type="ECO:0000313" key="3">
    <source>
        <dbReference type="Proteomes" id="UP000193411"/>
    </source>
</evidence>
<keyword evidence="3" id="KW-1185">Reference proteome</keyword>
<feature type="compositionally biased region" description="Low complexity" evidence="1">
    <location>
        <begin position="258"/>
        <end position="275"/>
    </location>
</feature>
<feature type="compositionally biased region" description="Polar residues" evidence="1">
    <location>
        <begin position="547"/>
        <end position="566"/>
    </location>
</feature>
<dbReference type="Proteomes" id="UP000193411">
    <property type="component" value="Unassembled WGS sequence"/>
</dbReference>
<feature type="compositionally biased region" description="Low complexity" evidence="1">
    <location>
        <begin position="623"/>
        <end position="643"/>
    </location>
</feature>
<dbReference type="AlphaFoldDB" id="A0A1Y2I1N6"/>
<reference evidence="2 3" key="1">
    <citation type="submission" date="2016-07" db="EMBL/GenBank/DDBJ databases">
        <title>Pervasive Adenine N6-methylation of Active Genes in Fungi.</title>
        <authorList>
            <consortium name="DOE Joint Genome Institute"/>
            <person name="Mondo S.J."/>
            <person name="Dannebaum R.O."/>
            <person name="Kuo R.C."/>
            <person name="Labutti K."/>
            <person name="Haridas S."/>
            <person name="Kuo A."/>
            <person name="Salamov A."/>
            <person name="Ahrendt S.R."/>
            <person name="Lipzen A."/>
            <person name="Sullivan W."/>
            <person name="Andreopoulos W.B."/>
            <person name="Clum A."/>
            <person name="Lindquist E."/>
            <person name="Daum C."/>
            <person name="Ramamoorthy G.K."/>
            <person name="Gryganskyi A."/>
            <person name="Culley D."/>
            <person name="Magnuson J.K."/>
            <person name="James T.Y."/>
            <person name="O'Malley M.A."/>
            <person name="Stajich J.E."/>
            <person name="Spatafora J.W."/>
            <person name="Visel A."/>
            <person name="Grigoriev I.V."/>
        </authorList>
    </citation>
    <scope>NUCLEOTIDE SEQUENCE [LARGE SCALE GENOMIC DNA]</scope>
    <source>
        <strain evidence="2 3">PL171</strain>
    </source>
</reference>
<feature type="compositionally biased region" description="Low complexity" evidence="1">
    <location>
        <begin position="504"/>
        <end position="520"/>
    </location>
</feature>
<evidence type="ECO:0000256" key="1">
    <source>
        <dbReference type="SAM" id="MobiDB-lite"/>
    </source>
</evidence>
<feature type="compositionally biased region" description="Low complexity" evidence="1">
    <location>
        <begin position="679"/>
        <end position="696"/>
    </location>
</feature>
<organism evidence="2 3">
    <name type="scientific">Catenaria anguillulae PL171</name>
    <dbReference type="NCBI Taxonomy" id="765915"/>
    <lineage>
        <taxon>Eukaryota</taxon>
        <taxon>Fungi</taxon>
        <taxon>Fungi incertae sedis</taxon>
        <taxon>Blastocladiomycota</taxon>
        <taxon>Blastocladiomycetes</taxon>
        <taxon>Blastocladiales</taxon>
        <taxon>Catenariaceae</taxon>
        <taxon>Catenaria</taxon>
    </lineage>
</organism>
<feature type="compositionally biased region" description="Polar residues" evidence="1">
    <location>
        <begin position="372"/>
        <end position="416"/>
    </location>
</feature>
<feature type="compositionally biased region" description="Polar residues" evidence="1">
    <location>
        <begin position="719"/>
        <end position="728"/>
    </location>
</feature>
<protein>
    <submittedName>
        <fullName evidence="2">Uncharacterized protein</fullName>
    </submittedName>
</protein>
<feature type="compositionally biased region" description="Polar residues" evidence="1">
    <location>
        <begin position="245"/>
        <end position="255"/>
    </location>
</feature>
<proteinExistence type="predicted"/>
<dbReference type="STRING" id="765915.A0A1Y2I1N6"/>
<feature type="compositionally biased region" description="Low complexity" evidence="1">
    <location>
        <begin position="194"/>
        <end position="219"/>
    </location>
</feature>
<dbReference type="EMBL" id="MCFL01000005">
    <property type="protein sequence ID" value="ORZ39322.1"/>
    <property type="molecule type" value="Genomic_DNA"/>
</dbReference>
<feature type="compositionally biased region" description="Acidic residues" evidence="1">
    <location>
        <begin position="114"/>
        <end position="126"/>
    </location>
</feature>
<feature type="compositionally biased region" description="Gly residues" evidence="1">
    <location>
        <begin position="173"/>
        <end position="182"/>
    </location>
</feature>
<accession>A0A1Y2I1N6</accession>
<feature type="compositionally biased region" description="Polar residues" evidence="1">
    <location>
        <begin position="526"/>
        <end position="538"/>
    </location>
</feature>
<feature type="compositionally biased region" description="Low complexity" evidence="1">
    <location>
        <begin position="441"/>
        <end position="471"/>
    </location>
</feature>
<sequence length="780" mass="79792">MSSSPFSRRSFATNGGGGAASPAIRPTTTSLVVGRDPRRESLGLFDSLVDQSADCIDNLTFDDLASEDTEPLPQCVPTRALKDVAAAAAASAAPAAKPKENKSPFFFANWSPSDESDCDGEDDDDNAGSSASFDPDQTIVPGDVRIKRMSESPTRSPQPPPINDTRAVRHSLSGGGAGGGGESMSLLDQTTPVSSRKSYATTPSSSSTTTTEPRSTTPSQPGTLEDIRRRLARIKNAPPLPVTAEPSQLSLSTSADIVVPDFHSSPSVSSRHSVSNATAKPSTPKRLPAVPLDLQAPTSTSSTSSRRLSSIRSQDLEPAPQAPTPYTTQSQGQRVNMRGIQEDDDQEEHIGDQTIMPTAMQPLDAPARHSPMPQSSLSTSAYSVRSTPTARQSLSTRERNQSTPIQMSSTVLLNRPSSHEDDHVVVDEVGDQQASQFTVHSPAPVRASPSVPAVGLSAARRSASSSPAPLADANDNLESKVSSRPSLLALRQKQQEQQQERRMSSSSSSQAQADPSSHASSPRRAISSSLGPRPQSATGHVPAPLTKSASTMSLRTSAAVNSSGLRSSVGAIPSSTLGPRTNIPPSQSAMSSLSSLAKPSSGIAPPSTGLPRPGQRPTSMLTGPSSRLPGPGAPSPSLAGPSAHRANPATVSSLNAGNALRRSASMDLARAAGNPMPTPTAAAGRGQGAPGARMGPSPSLSNLAGAAGIVRPSSSSSSLTGANGQAPTTGGLRRGLVPPSSAGAAGSRLQAPTAPSGLRAPGGIPAPGGSGLRAPVAGRK</sequence>
<feature type="region of interest" description="Disordered" evidence="1">
    <location>
        <begin position="89"/>
        <end position="780"/>
    </location>
</feature>
<feature type="compositionally biased region" description="Polar residues" evidence="1">
    <location>
        <begin position="1"/>
        <end position="13"/>
    </location>
</feature>
<comment type="caution">
    <text evidence="2">The sequence shown here is derived from an EMBL/GenBank/DDBJ whole genome shotgun (WGS) entry which is preliminary data.</text>
</comment>